<evidence type="ECO:0000256" key="1">
    <source>
        <dbReference type="ARBA" id="ARBA00004123"/>
    </source>
</evidence>
<evidence type="ECO:0000256" key="7">
    <source>
        <dbReference type="SAM" id="MobiDB-lite"/>
    </source>
</evidence>
<keyword evidence="10" id="KW-1185">Reference proteome</keyword>
<proteinExistence type="predicted"/>
<feature type="region of interest" description="Disordered" evidence="7">
    <location>
        <begin position="172"/>
        <end position="250"/>
    </location>
</feature>
<dbReference type="Pfam" id="PF03106">
    <property type="entry name" value="WRKY"/>
    <property type="match status" value="2"/>
</dbReference>
<feature type="domain" description="WRKY" evidence="8">
    <location>
        <begin position="254"/>
        <end position="312"/>
    </location>
</feature>
<evidence type="ECO:0000256" key="3">
    <source>
        <dbReference type="ARBA" id="ARBA00023015"/>
    </source>
</evidence>
<dbReference type="FunFam" id="2.20.25.80:FF:000006">
    <property type="entry name" value="WRKY transcription factor"/>
    <property type="match status" value="1"/>
</dbReference>
<name>A0A7J7M430_9MAGN</name>
<dbReference type="AlphaFoldDB" id="A0A7J7M430"/>
<keyword evidence="4" id="KW-0238">DNA-binding</keyword>
<feature type="domain" description="WRKY" evidence="8">
    <location>
        <begin position="412"/>
        <end position="477"/>
    </location>
</feature>
<dbReference type="SMART" id="SM00774">
    <property type="entry name" value="WRKY"/>
    <property type="match status" value="2"/>
</dbReference>
<dbReference type="InterPro" id="IPR036576">
    <property type="entry name" value="WRKY_dom_sf"/>
</dbReference>
<evidence type="ECO:0000313" key="10">
    <source>
        <dbReference type="Proteomes" id="UP000541444"/>
    </source>
</evidence>
<evidence type="ECO:0000256" key="2">
    <source>
        <dbReference type="ARBA" id="ARBA00022737"/>
    </source>
</evidence>
<accession>A0A7J7M430</accession>
<keyword evidence="3" id="KW-0805">Transcription regulation</keyword>
<dbReference type="SUPFAM" id="SSF118290">
    <property type="entry name" value="WRKY DNA-binding domain"/>
    <property type="match status" value="2"/>
</dbReference>
<gene>
    <name evidence="9" type="ORF">GIB67_011225</name>
</gene>
<dbReference type="OrthoDB" id="771494at2759"/>
<dbReference type="Gene3D" id="2.20.25.80">
    <property type="entry name" value="WRKY domain"/>
    <property type="match status" value="2"/>
</dbReference>
<dbReference type="GO" id="GO:0003700">
    <property type="term" value="F:DNA-binding transcription factor activity"/>
    <property type="evidence" value="ECO:0007669"/>
    <property type="project" value="InterPro"/>
</dbReference>
<feature type="compositionally biased region" description="Polar residues" evidence="7">
    <location>
        <begin position="224"/>
        <end position="242"/>
    </location>
</feature>
<dbReference type="GO" id="GO:0043565">
    <property type="term" value="F:sequence-specific DNA binding"/>
    <property type="evidence" value="ECO:0007669"/>
    <property type="project" value="InterPro"/>
</dbReference>
<evidence type="ECO:0000256" key="6">
    <source>
        <dbReference type="ARBA" id="ARBA00023242"/>
    </source>
</evidence>
<evidence type="ECO:0000313" key="9">
    <source>
        <dbReference type="EMBL" id="KAF6149616.1"/>
    </source>
</evidence>
<evidence type="ECO:0000256" key="4">
    <source>
        <dbReference type="ARBA" id="ARBA00023125"/>
    </source>
</evidence>
<comment type="subcellular location">
    <subcellularLocation>
        <location evidence="1">Nucleus</location>
    </subcellularLocation>
</comment>
<keyword evidence="5" id="KW-0804">Transcription</keyword>
<organism evidence="9 10">
    <name type="scientific">Kingdonia uniflora</name>
    <dbReference type="NCBI Taxonomy" id="39325"/>
    <lineage>
        <taxon>Eukaryota</taxon>
        <taxon>Viridiplantae</taxon>
        <taxon>Streptophyta</taxon>
        <taxon>Embryophyta</taxon>
        <taxon>Tracheophyta</taxon>
        <taxon>Spermatophyta</taxon>
        <taxon>Magnoliopsida</taxon>
        <taxon>Ranunculales</taxon>
        <taxon>Circaeasteraceae</taxon>
        <taxon>Kingdonia</taxon>
    </lineage>
</organism>
<feature type="compositionally biased region" description="Basic and acidic residues" evidence="7">
    <location>
        <begin position="188"/>
        <end position="198"/>
    </location>
</feature>
<sequence length="578" mass="64211">MEENVEFELQIRSQSNGEINVFNDSTPAGEDQRMKLNSSSRVLARSGSSAARYKLMSPAKLPISRSPCLTIPPGLSPSSFLDSPVFLSMKAEPSPTTGTFHNSQIMHATVVSDGFSSPRDTNYDEKYSGNFEFKPHTRLSPRSGLSSLGPLACTGFNHKQYESFVHVQERCESQTYPSSPSPSPSPSVKKENIPESSHELTLYVPTPTPPVPLISPRASGPEENISTDPWQKQSSDSGVQPTESDHKTIDKSAEDGYNWRKYGQKQVKGCEFPRSYYKCTHPNCQVKKQLERSHDGEVTEIIYKGTHDHPKPMLSRRMSVGTIVAVREEGSDRSSPLNCIEEKSSNLYSQNYQQIEQDCTPELSPVAASAENVEEDGDDPESKRRKTDIGSMDVTQIGKVNRESRVVVQTLSEVDILDDGYRWRKYGQKVVKGNPNPRSYYKCTNAGCPVRKHVERASHDPKAVITTYEGKHNHDVPVAKTSAHDTSGPTYITGRNDILMTRTEEINRISLDLGVGISSNAQNRSNQTFQTQIGVRNSSETAQAAQEVLVYYGGQSFTLETSSSNPYLQNLGRLMVRE</sequence>
<keyword evidence="6" id="KW-0539">Nucleus</keyword>
<dbReference type="PANTHER" id="PTHR31221">
    <property type="entry name" value="WRKY TRANSCRIPTION FACTOR PROTEIN 1-RELATED"/>
    <property type="match status" value="1"/>
</dbReference>
<dbReference type="Proteomes" id="UP000541444">
    <property type="component" value="Unassembled WGS sequence"/>
</dbReference>
<dbReference type="EMBL" id="JACGCM010001789">
    <property type="protein sequence ID" value="KAF6149616.1"/>
    <property type="molecule type" value="Genomic_DNA"/>
</dbReference>
<dbReference type="InterPro" id="IPR003657">
    <property type="entry name" value="WRKY_dom"/>
</dbReference>
<dbReference type="GO" id="GO:0005634">
    <property type="term" value="C:nucleus"/>
    <property type="evidence" value="ECO:0007669"/>
    <property type="project" value="UniProtKB-SubCell"/>
</dbReference>
<evidence type="ECO:0000259" key="8">
    <source>
        <dbReference type="PROSITE" id="PS50811"/>
    </source>
</evidence>
<comment type="caution">
    <text evidence="9">The sequence shown here is derived from an EMBL/GenBank/DDBJ whole genome shotgun (WGS) entry which is preliminary data.</text>
</comment>
<dbReference type="PROSITE" id="PS50811">
    <property type="entry name" value="WRKY"/>
    <property type="match status" value="2"/>
</dbReference>
<dbReference type="PANTHER" id="PTHR31221:SF193">
    <property type="entry name" value="WRKY TRANSCRIPTION FACTOR PROTEIN 1-RELATED"/>
    <property type="match status" value="1"/>
</dbReference>
<keyword evidence="2" id="KW-0677">Repeat</keyword>
<evidence type="ECO:0000256" key="5">
    <source>
        <dbReference type="ARBA" id="ARBA00023163"/>
    </source>
</evidence>
<dbReference type="FunFam" id="2.20.25.80:FF:000001">
    <property type="entry name" value="WRKY transcription factor 33"/>
    <property type="match status" value="1"/>
</dbReference>
<protein>
    <recommendedName>
        <fullName evidence="8">WRKY domain-containing protein</fullName>
    </recommendedName>
</protein>
<reference evidence="9 10" key="1">
    <citation type="journal article" date="2020" name="IScience">
        <title>Genome Sequencing of the Endangered Kingdonia uniflora (Circaeasteraceae, Ranunculales) Reveals Potential Mechanisms of Evolutionary Specialization.</title>
        <authorList>
            <person name="Sun Y."/>
            <person name="Deng T."/>
            <person name="Zhang A."/>
            <person name="Moore M.J."/>
            <person name="Landis J.B."/>
            <person name="Lin N."/>
            <person name="Zhang H."/>
            <person name="Zhang X."/>
            <person name="Huang J."/>
            <person name="Zhang X."/>
            <person name="Sun H."/>
            <person name="Wang H."/>
        </authorList>
    </citation>
    <scope>NUCLEOTIDE SEQUENCE [LARGE SCALE GENOMIC DNA]</scope>
    <source>
        <strain evidence="9">TB1705</strain>
        <tissue evidence="9">Leaf</tissue>
    </source>
</reference>
<dbReference type="InterPro" id="IPR044810">
    <property type="entry name" value="WRKY_plant"/>
</dbReference>